<keyword evidence="2" id="KW-0732">Signal</keyword>
<evidence type="ECO:0000256" key="2">
    <source>
        <dbReference type="SAM" id="SignalP"/>
    </source>
</evidence>
<evidence type="ECO:0000313" key="3">
    <source>
        <dbReference type="EMBL" id="OXA52852.1"/>
    </source>
</evidence>
<sequence>MMKGNDSIGIAVSFLSLLHALMVPLVLGAAIGSGPPHHQQHVAVVDHQTQVQPSSVVEEMRMGVAVDQVGGGAPFLHHPTTLGVRHVRSVDHLQQQPNEESPEDMNTNNNIIQSNSESEEDEPEAVHKAQKSFVSTPDIPFPVSQQHRFRMQTAPRGPALHKWLFRGIGQSPFPRGLRRDSHFIRFGRNSNMDFDSFNLATANNNGNKKNNFIRLGRENPRRNNFIRLGRSGLWANNERFGSKIGYFPDYYSQLFGGNPNIWDFAAQQPIPFDPSDVLQG</sequence>
<proteinExistence type="predicted"/>
<dbReference type="OrthoDB" id="10665712at2759"/>
<gene>
    <name evidence="3" type="ORF">Fcan01_12563</name>
</gene>
<evidence type="ECO:0000313" key="4">
    <source>
        <dbReference type="Proteomes" id="UP000198287"/>
    </source>
</evidence>
<dbReference type="EMBL" id="LNIX01000006">
    <property type="protein sequence ID" value="OXA52852.1"/>
    <property type="molecule type" value="Genomic_DNA"/>
</dbReference>
<keyword evidence="4" id="KW-1185">Reference proteome</keyword>
<comment type="caution">
    <text evidence="3">The sequence shown here is derived from an EMBL/GenBank/DDBJ whole genome shotgun (WGS) entry which is preliminary data.</text>
</comment>
<organism evidence="3 4">
    <name type="scientific">Folsomia candida</name>
    <name type="common">Springtail</name>
    <dbReference type="NCBI Taxonomy" id="158441"/>
    <lineage>
        <taxon>Eukaryota</taxon>
        <taxon>Metazoa</taxon>
        <taxon>Ecdysozoa</taxon>
        <taxon>Arthropoda</taxon>
        <taxon>Hexapoda</taxon>
        <taxon>Collembola</taxon>
        <taxon>Entomobryomorpha</taxon>
        <taxon>Isotomoidea</taxon>
        <taxon>Isotomidae</taxon>
        <taxon>Proisotominae</taxon>
        <taxon>Folsomia</taxon>
    </lineage>
</organism>
<evidence type="ECO:0000256" key="1">
    <source>
        <dbReference type="SAM" id="MobiDB-lite"/>
    </source>
</evidence>
<feature type="signal peptide" evidence="2">
    <location>
        <begin position="1"/>
        <end position="28"/>
    </location>
</feature>
<name>A0A226E583_FOLCA</name>
<feature type="region of interest" description="Disordered" evidence="1">
    <location>
        <begin position="96"/>
        <end position="130"/>
    </location>
</feature>
<dbReference type="Proteomes" id="UP000198287">
    <property type="component" value="Unassembled WGS sequence"/>
</dbReference>
<dbReference type="AlphaFoldDB" id="A0A226E583"/>
<feature type="chain" id="PRO_5012850181" evidence="2">
    <location>
        <begin position="29"/>
        <end position="280"/>
    </location>
</feature>
<reference evidence="3 4" key="1">
    <citation type="submission" date="2015-12" db="EMBL/GenBank/DDBJ databases">
        <title>The genome of Folsomia candida.</title>
        <authorList>
            <person name="Faddeeva A."/>
            <person name="Derks M.F."/>
            <person name="Anvar Y."/>
            <person name="Smit S."/>
            <person name="Van Straalen N."/>
            <person name="Roelofs D."/>
        </authorList>
    </citation>
    <scope>NUCLEOTIDE SEQUENCE [LARGE SCALE GENOMIC DNA]</scope>
    <source>
        <strain evidence="3 4">VU population</strain>
        <tissue evidence="3">Whole body</tissue>
    </source>
</reference>
<feature type="compositionally biased region" description="Low complexity" evidence="1">
    <location>
        <begin position="106"/>
        <end position="116"/>
    </location>
</feature>
<protein>
    <submittedName>
        <fullName evidence="3">Uncharacterized protein</fullName>
    </submittedName>
</protein>
<accession>A0A226E583</accession>